<reference evidence="7" key="1">
    <citation type="submission" date="2020-05" db="EMBL/GenBank/DDBJ databases">
        <authorList>
            <person name="Chiriac C."/>
            <person name="Salcher M."/>
            <person name="Ghai R."/>
            <person name="Kavagutti S V."/>
        </authorList>
    </citation>
    <scope>NUCLEOTIDE SEQUENCE</scope>
</reference>
<name>A0A6J6BA50_9ZZZZ</name>
<evidence type="ECO:0000256" key="5">
    <source>
        <dbReference type="ARBA" id="ARBA00023136"/>
    </source>
</evidence>
<feature type="transmembrane region" description="Helical" evidence="6">
    <location>
        <begin position="245"/>
        <end position="262"/>
    </location>
</feature>
<keyword evidence="3 6" id="KW-0812">Transmembrane</keyword>
<feature type="transmembrane region" description="Helical" evidence="6">
    <location>
        <begin position="6"/>
        <end position="27"/>
    </location>
</feature>
<comment type="similarity">
    <text evidence="2">Belongs to the oxidase-dependent Fe transporter (OFeT) (TC 9.A.10.1) family.</text>
</comment>
<evidence type="ECO:0000313" key="8">
    <source>
        <dbReference type="EMBL" id="CAB4590594.1"/>
    </source>
</evidence>
<dbReference type="NCBIfam" id="NF041756">
    <property type="entry name" value="EfeU"/>
    <property type="match status" value="1"/>
</dbReference>
<gene>
    <name evidence="7" type="ORF">UFOPK1413_00467</name>
    <name evidence="8" type="ORF">UFOPK1767_00921</name>
</gene>
<dbReference type="GO" id="GO:0033573">
    <property type="term" value="C:high-affinity iron permease complex"/>
    <property type="evidence" value="ECO:0007669"/>
    <property type="project" value="InterPro"/>
</dbReference>
<dbReference type="GO" id="GO:0015093">
    <property type="term" value="F:ferrous iron transmembrane transporter activity"/>
    <property type="evidence" value="ECO:0007669"/>
    <property type="project" value="TreeGrafter"/>
</dbReference>
<feature type="transmembrane region" description="Helical" evidence="6">
    <location>
        <begin position="39"/>
        <end position="61"/>
    </location>
</feature>
<evidence type="ECO:0000256" key="3">
    <source>
        <dbReference type="ARBA" id="ARBA00022692"/>
    </source>
</evidence>
<evidence type="ECO:0000313" key="7">
    <source>
        <dbReference type="EMBL" id="CAB4535872.1"/>
    </source>
</evidence>
<evidence type="ECO:0000256" key="2">
    <source>
        <dbReference type="ARBA" id="ARBA00008333"/>
    </source>
</evidence>
<dbReference type="InterPro" id="IPR004923">
    <property type="entry name" value="FTR1/Fip1/EfeU"/>
</dbReference>
<proteinExistence type="inferred from homology"/>
<keyword evidence="4 6" id="KW-1133">Transmembrane helix</keyword>
<accession>A0A6J6BA50</accession>
<comment type="subcellular location">
    <subcellularLocation>
        <location evidence="1">Membrane</location>
        <topology evidence="1">Multi-pass membrane protein</topology>
    </subcellularLocation>
</comment>
<feature type="transmembrane region" description="Helical" evidence="6">
    <location>
        <begin position="103"/>
        <end position="125"/>
    </location>
</feature>
<feature type="transmembrane region" description="Helical" evidence="6">
    <location>
        <begin position="145"/>
        <end position="166"/>
    </location>
</feature>
<organism evidence="7">
    <name type="scientific">freshwater metagenome</name>
    <dbReference type="NCBI Taxonomy" id="449393"/>
    <lineage>
        <taxon>unclassified sequences</taxon>
        <taxon>metagenomes</taxon>
        <taxon>ecological metagenomes</taxon>
    </lineage>
</organism>
<keyword evidence="5 6" id="KW-0472">Membrane</keyword>
<dbReference type="EMBL" id="CAEZSG010000054">
    <property type="protein sequence ID" value="CAB4535872.1"/>
    <property type="molecule type" value="Genomic_DNA"/>
</dbReference>
<evidence type="ECO:0000256" key="6">
    <source>
        <dbReference type="SAM" id="Phobius"/>
    </source>
</evidence>
<dbReference type="AlphaFoldDB" id="A0A6J6BA50"/>
<dbReference type="EMBL" id="CAEZTZ010000142">
    <property type="protein sequence ID" value="CAB4590594.1"/>
    <property type="molecule type" value="Genomic_DNA"/>
</dbReference>
<evidence type="ECO:0000256" key="1">
    <source>
        <dbReference type="ARBA" id="ARBA00004141"/>
    </source>
</evidence>
<sequence>MLANFLIGLREGLEASLIVGILIAFALKVDRRDLIGRIWAGVGAAVVVSLGTGATIFYVLAGSGDTIQPIIVGALSVVAAGLLTWMIFWMAKTARNLKGSLEGSMQAGLSQGGFTIAVVAFSAVVREGVETALFIWASMNSTGDGIPALGTAFVGIGVAVILGWIIYRGLLRINLGIFFQWTSVILIVVAAGILAYGVHEFQEVGLLPAGAPVYDATAWLGKETILGSLLYGLFSYRANPSLLELFTWALYLVPTLTVFVTTTRRANNRRVTVAR</sequence>
<evidence type="ECO:0000256" key="4">
    <source>
        <dbReference type="ARBA" id="ARBA00022989"/>
    </source>
</evidence>
<dbReference type="Pfam" id="PF03239">
    <property type="entry name" value="FTR1"/>
    <property type="match status" value="1"/>
</dbReference>
<dbReference type="PANTHER" id="PTHR31632:SF2">
    <property type="entry name" value="PLASMA MEMBRANE IRON PERMEASE"/>
    <property type="match status" value="1"/>
</dbReference>
<dbReference type="PANTHER" id="PTHR31632">
    <property type="entry name" value="IRON TRANSPORTER FTH1"/>
    <property type="match status" value="1"/>
</dbReference>
<feature type="transmembrane region" description="Helical" evidence="6">
    <location>
        <begin position="67"/>
        <end position="91"/>
    </location>
</feature>
<protein>
    <submittedName>
        <fullName evidence="7">Unannotated protein</fullName>
    </submittedName>
</protein>
<feature type="transmembrane region" description="Helical" evidence="6">
    <location>
        <begin position="178"/>
        <end position="198"/>
    </location>
</feature>